<name>A0A968KTV1_9SPIO</name>
<accession>A0A968KTV1</accession>
<dbReference type="EMBL" id="JAATLM010000001">
    <property type="protein sequence ID" value="NIZ68839.1"/>
    <property type="molecule type" value="Genomic_DNA"/>
</dbReference>
<evidence type="ECO:0000313" key="2">
    <source>
        <dbReference type="Proteomes" id="UP000778951"/>
    </source>
</evidence>
<dbReference type="RefSeq" id="WP_167694954.1">
    <property type="nucleotide sequence ID" value="NZ_CP118181.1"/>
</dbReference>
<dbReference type="AlphaFoldDB" id="A0A968KTV1"/>
<dbReference type="Proteomes" id="UP000778951">
    <property type="component" value="Unassembled WGS sequence"/>
</dbReference>
<proteinExistence type="predicted"/>
<evidence type="ECO:0000313" key="1">
    <source>
        <dbReference type="EMBL" id="NIZ68839.1"/>
    </source>
</evidence>
<protein>
    <submittedName>
        <fullName evidence="1">Uncharacterized protein</fullName>
    </submittedName>
</protein>
<organism evidence="1 2">
    <name type="scientific">Entomospira culicis</name>
    <dbReference type="NCBI Taxonomy" id="2719989"/>
    <lineage>
        <taxon>Bacteria</taxon>
        <taxon>Pseudomonadati</taxon>
        <taxon>Spirochaetota</taxon>
        <taxon>Spirochaetia</taxon>
        <taxon>Spirochaetales</taxon>
        <taxon>Spirochaetaceae</taxon>
        <taxon>Entomospira</taxon>
    </lineage>
</organism>
<sequence>MQEQNHDIVHHLDLIERQFFSKQRGFMRDFGLLVFPFFTFFDALLDRMELDMKASYQKLYPWQRWWYRPKSAVIEQSIENFYQSIKQQWIGVQRDASEAFVERYDQLLKTLRELEAHLPSECEGIYEQLLINLSSASAIFFVIKSERWHDDALDHMGMILGEHAFAVLPLREHWQERLIRIHGGQYLQDMELLLQEERIRFHQALHGALLGIYQPVHDEMYHSWQEFSKKIRATSC</sequence>
<gene>
    <name evidence="1" type="ORF">HCT48_01205</name>
</gene>
<keyword evidence="2" id="KW-1185">Reference proteome</keyword>
<reference evidence="1" key="1">
    <citation type="submission" date="2020-03" db="EMBL/GenBank/DDBJ databases">
        <title>Spirochaetal bacteria isolated from arthropods constitute a novel genus Entomospira genus novum within the order Spirochaetales.</title>
        <authorList>
            <person name="Grana-Miraglia L."/>
            <person name="Sikutova S."/>
            <person name="Fingerle V."/>
            <person name="Sing A."/>
            <person name="Castillo-Ramirez S."/>
            <person name="Margos G."/>
            <person name="Rudolf I."/>
        </authorList>
    </citation>
    <scope>NUCLEOTIDE SEQUENCE</scope>
    <source>
        <strain evidence="1">BR149</strain>
    </source>
</reference>
<comment type="caution">
    <text evidence="1">The sequence shown here is derived from an EMBL/GenBank/DDBJ whole genome shotgun (WGS) entry which is preliminary data.</text>
</comment>